<evidence type="ECO:0000313" key="2">
    <source>
        <dbReference type="Proteomes" id="UP000597762"/>
    </source>
</evidence>
<dbReference type="GO" id="GO:0008409">
    <property type="term" value="F:5'-3' exonuclease activity"/>
    <property type="evidence" value="ECO:0007669"/>
    <property type="project" value="InterPro"/>
</dbReference>
<dbReference type="EMBL" id="CAHIKZ030001069">
    <property type="protein sequence ID" value="CAE1251380.1"/>
    <property type="molecule type" value="Genomic_DNA"/>
</dbReference>
<name>A0A812C2Z8_ACAPH</name>
<dbReference type="InterPro" id="IPR038838">
    <property type="entry name" value="TRIR"/>
</dbReference>
<dbReference type="EC" id="3.1.13.-" evidence="1"/>
<gene>
    <name evidence="1" type="ORF">SPHA_27513</name>
</gene>
<keyword evidence="1" id="KW-0378">Hydrolase</keyword>
<keyword evidence="2" id="KW-1185">Reference proteome</keyword>
<sequence length="208" mass="23555">MADGHRFPYAGNIHARKFQHPTERVKNQFANDGSFLEMFKKRMEEQMKTNSAKISADDGVNSNIKNTTTASGLLPLVGKRRSDSRRSLKTGIVKKLRTDTSDTADNSSMNASSKYMEEVKRYKATMCVEDEKSRPLVKSFLFSLFSNCHFGPKMSISVAAPCKYICLHIHTIERNLFVLSCFLQSTRISLFYCSLTSIHYKLENPSSS</sequence>
<dbReference type="GO" id="GO:0008408">
    <property type="term" value="F:3'-5' exonuclease activity"/>
    <property type="evidence" value="ECO:0007669"/>
    <property type="project" value="InterPro"/>
</dbReference>
<dbReference type="PANTHER" id="PTHR34753:SF1">
    <property type="entry name" value="TELOMERASE RNA COMPONENT INTERACTING RNASE"/>
    <property type="match status" value="1"/>
</dbReference>
<dbReference type="OrthoDB" id="5983145at2759"/>
<comment type="caution">
    <text evidence="1">The sequence shown here is derived from an EMBL/GenBank/DDBJ whole genome shotgun (WGS) entry which is preliminary data.</text>
</comment>
<dbReference type="AlphaFoldDB" id="A0A812C2Z8"/>
<evidence type="ECO:0000313" key="1">
    <source>
        <dbReference type="EMBL" id="CAE1251380.1"/>
    </source>
</evidence>
<protein>
    <submittedName>
        <fullName evidence="1">TRIR</fullName>
        <ecNumber evidence="1">3.1.13.-</ecNumber>
    </submittedName>
</protein>
<organism evidence="1 2">
    <name type="scientific">Acanthosepion pharaonis</name>
    <name type="common">Pharaoh cuttlefish</name>
    <name type="synonym">Sepia pharaonis</name>
    <dbReference type="NCBI Taxonomy" id="158019"/>
    <lineage>
        <taxon>Eukaryota</taxon>
        <taxon>Metazoa</taxon>
        <taxon>Spiralia</taxon>
        <taxon>Lophotrochozoa</taxon>
        <taxon>Mollusca</taxon>
        <taxon>Cephalopoda</taxon>
        <taxon>Coleoidea</taxon>
        <taxon>Decapodiformes</taxon>
        <taxon>Sepiida</taxon>
        <taxon>Sepiina</taxon>
        <taxon>Sepiidae</taxon>
        <taxon>Acanthosepion</taxon>
    </lineage>
</organism>
<proteinExistence type="predicted"/>
<dbReference type="Proteomes" id="UP000597762">
    <property type="component" value="Unassembled WGS sequence"/>
</dbReference>
<reference evidence="1" key="1">
    <citation type="submission" date="2021-01" db="EMBL/GenBank/DDBJ databases">
        <authorList>
            <person name="Li R."/>
            <person name="Bekaert M."/>
        </authorList>
    </citation>
    <scope>NUCLEOTIDE SEQUENCE</scope>
    <source>
        <strain evidence="1">Farmed</strain>
    </source>
</reference>
<dbReference type="PANTHER" id="PTHR34753">
    <property type="entry name" value="TELOMERASE RNA COMPONENT INTERACTING RNASE"/>
    <property type="match status" value="1"/>
</dbReference>
<accession>A0A812C2Z8</accession>